<dbReference type="Gene3D" id="3.30.230.10">
    <property type="match status" value="1"/>
</dbReference>
<dbReference type="Gene3D" id="3.30.565.10">
    <property type="entry name" value="Histidine kinase-like ATPase, C-terminal domain"/>
    <property type="match status" value="2"/>
</dbReference>
<dbReference type="SUPFAM" id="SSF54211">
    <property type="entry name" value="Ribosomal protein S5 domain 2-like"/>
    <property type="match status" value="1"/>
</dbReference>
<reference evidence="10" key="3">
    <citation type="submission" date="2022-01" db="EMBL/GenBank/DDBJ databases">
        <authorList>
            <person name="Rubenstein D.R."/>
        </authorList>
    </citation>
    <scope>NUCLEOTIDE SEQUENCE</scope>
    <source>
        <strain evidence="10">SS15</strain>
        <tissue evidence="10">Liver</tissue>
    </source>
</reference>
<dbReference type="InterPro" id="IPR014721">
    <property type="entry name" value="Ribsml_uS5_D2-typ_fold_subgr"/>
</dbReference>
<evidence type="ECO:0000259" key="8">
    <source>
        <dbReference type="Pfam" id="PF02518"/>
    </source>
</evidence>
<organism evidence="9">
    <name type="scientific">Lamprotornis superbus</name>
    <dbReference type="NCBI Taxonomy" id="245042"/>
    <lineage>
        <taxon>Eukaryota</taxon>
        <taxon>Metazoa</taxon>
        <taxon>Chordata</taxon>
        <taxon>Craniata</taxon>
        <taxon>Vertebrata</taxon>
        <taxon>Euteleostomi</taxon>
        <taxon>Archelosauria</taxon>
        <taxon>Archosauria</taxon>
        <taxon>Dinosauria</taxon>
        <taxon>Saurischia</taxon>
        <taxon>Theropoda</taxon>
        <taxon>Coelurosauria</taxon>
        <taxon>Aves</taxon>
        <taxon>Neognathae</taxon>
        <taxon>Neoaves</taxon>
        <taxon>Telluraves</taxon>
        <taxon>Australaves</taxon>
        <taxon>Passeriformes</taxon>
        <taxon>Sturnidae</taxon>
        <taxon>Lamprotornis</taxon>
    </lineage>
</organism>
<dbReference type="SMART" id="SM00433">
    <property type="entry name" value="TOP2c"/>
    <property type="match status" value="1"/>
</dbReference>
<dbReference type="GO" id="GO:0003918">
    <property type="term" value="F:DNA topoisomerase type II (double strand cut, ATP-hydrolyzing) activity"/>
    <property type="evidence" value="ECO:0007669"/>
    <property type="project" value="UniProtKB-UniRule"/>
</dbReference>
<evidence type="ECO:0000256" key="6">
    <source>
        <dbReference type="RuleBase" id="RU362094"/>
    </source>
</evidence>
<dbReference type="InterPro" id="IPR020568">
    <property type="entry name" value="Ribosomal_Su5_D2-typ_SF"/>
</dbReference>
<keyword evidence="6" id="KW-0547">Nucleotide-binding</keyword>
<evidence type="ECO:0000256" key="2">
    <source>
        <dbReference type="ARBA" id="ARBA00001946"/>
    </source>
</evidence>
<evidence type="ECO:0000256" key="1">
    <source>
        <dbReference type="ARBA" id="ARBA00000185"/>
    </source>
</evidence>
<evidence type="ECO:0000256" key="4">
    <source>
        <dbReference type="ARBA" id="ARBA00023125"/>
    </source>
</evidence>
<gene>
    <name evidence="10" type="ORF">IHE44_0000396</name>
    <name evidence="9" type="ORF">IHE44_011694</name>
</gene>
<evidence type="ECO:0000313" key="11">
    <source>
        <dbReference type="Proteomes" id="UP000618051"/>
    </source>
</evidence>
<comment type="cofactor">
    <cofactor evidence="2">
        <name>Mg(2+)</name>
        <dbReference type="ChEBI" id="CHEBI:18420"/>
    </cofactor>
</comment>
<dbReference type="GO" id="GO:0000712">
    <property type="term" value="P:resolution of meiotic recombination intermediates"/>
    <property type="evidence" value="ECO:0007669"/>
    <property type="project" value="TreeGrafter"/>
</dbReference>
<comment type="function">
    <text evidence="6">Key decatenating enzyme that alters DNA topology by binding to two double-stranded DNA molecules, generating a double-stranded break in one of the strands, passing the intact strand through the broken strand, and religating the broken strand.</text>
</comment>
<dbReference type="OrthoDB" id="276498at2759"/>
<dbReference type="InterPro" id="IPR050634">
    <property type="entry name" value="DNA_Topoisomerase_II"/>
</dbReference>
<dbReference type="EC" id="5.6.2.2" evidence="6"/>
<name>A0A835NTE6_9PASS</name>
<dbReference type="Pfam" id="PF02518">
    <property type="entry name" value="HATPase_c"/>
    <property type="match status" value="1"/>
</dbReference>
<feature type="domain" description="DNA topoisomerase type IIA subunit B" evidence="7">
    <location>
        <begin position="286"/>
        <end position="374"/>
    </location>
</feature>
<dbReference type="InterPro" id="IPR036890">
    <property type="entry name" value="HATPase_C_sf"/>
</dbReference>
<dbReference type="PRINTS" id="PR00418">
    <property type="entry name" value="TPI2FAMILY"/>
</dbReference>
<evidence type="ECO:0000259" key="7">
    <source>
        <dbReference type="Pfam" id="PF00204"/>
    </source>
</evidence>
<dbReference type="EMBL" id="JADDUC010000055">
    <property type="protein sequence ID" value="KAG0121013.1"/>
    <property type="molecule type" value="Genomic_DNA"/>
</dbReference>
<keyword evidence="11" id="KW-1185">Reference proteome</keyword>
<comment type="caution">
    <text evidence="9">The sequence shown here is derived from an EMBL/GenBank/DDBJ whole genome shotgun (WGS) entry which is preliminary data.</text>
</comment>
<proteinExistence type="inferred from homology"/>
<dbReference type="PANTHER" id="PTHR10169">
    <property type="entry name" value="DNA TOPOISOMERASE/GYRASE"/>
    <property type="match status" value="1"/>
</dbReference>
<protein>
    <recommendedName>
        <fullName evidence="6">DNA topoisomerase 2</fullName>
        <ecNumber evidence="6">5.6.2.2</ecNumber>
    </recommendedName>
</protein>
<dbReference type="GO" id="GO:0006265">
    <property type="term" value="P:DNA topological change"/>
    <property type="evidence" value="ECO:0007669"/>
    <property type="project" value="UniProtKB-UniRule"/>
</dbReference>
<keyword evidence="4 6" id="KW-0238">DNA-binding</keyword>
<dbReference type="InterPro" id="IPR001241">
    <property type="entry name" value="Topo_IIA"/>
</dbReference>
<dbReference type="GO" id="GO:0000819">
    <property type="term" value="P:sister chromatid segregation"/>
    <property type="evidence" value="ECO:0007669"/>
    <property type="project" value="TreeGrafter"/>
</dbReference>
<dbReference type="CDD" id="cd03481">
    <property type="entry name" value="TopoIIA_Trans_ScTopoIIA"/>
    <property type="match status" value="1"/>
</dbReference>
<dbReference type="GO" id="GO:0003677">
    <property type="term" value="F:DNA binding"/>
    <property type="evidence" value="ECO:0007669"/>
    <property type="project" value="UniProtKB-KW"/>
</dbReference>
<reference evidence="10 11" key="2">
    <citation type="journal article" date="2021" name="J. Hered.">
        <title>Feather Gene Expression Elucidates the Developmental Basis of Plumage Iridescence in African Starlings.</title>
        <authorList>
            <person name="Rubenstein D.R."/>
            <person name="Corvelo A."/>
            <person name="MacManes M.D."/>
            <person name="Maia R."/>
            <person name="Narzisi G."/>
            <person name="Rousaki A."/>
            <person name="Vandenabeele P."/>
            <person name="Shawkey M.D."/>
            <person name="Solomon J."/>
        </authorList>
    </citation>
    <scope>NUCLEOTIDE SEQUENCE [LARGE SCALE GENOMIC DNA]</scope>
    <source>
        <strain evidence="10">SS15</strain>
    </source>
</reference>
<dbReference type="AlphaFoldDB" id="A0A835NTE6"/>
<dbReference type="InterPro" id="IPR013506">
    <property type="entry name" value="Topo_IIA_bsu_dom2"/>
</dbReference>
<evidence type="ECO:0000313" key="9">
    <source>
        <dbReference type="EMBL" id="KAG0121013.1"/>
    </source>
</evidence>
<dbReference type="Pfam" id="PF00204">
    <property type="entry name" value="DNA_gyraseB"/>
    <property type="match status" value="1"/>
</dbReference>
<keyword evidence="6" id="KW-0067">ATP-binding</keyword>
<evidence type="ECO:0000256" key="5">
    <source>
        <dbReference type="ARBA" id="ARBA00023235"/>
    </source>
</evidence>
<sequence length="383" mass="43997">MYEYKPWLPVQRCSPVVRVDSSQGNLNILKLFHNWIIITKRYTLFDNQMNASKKEDSESINKNDTSKKMSVERVYQKKTQLEHILLRPDTYIGSVEPLTQLMWVYDEDVGMNCREVTFVPGLYKIFDEILVNAADNKQRDKNMTCIKISIDPESNIISIWNNGKGIPVVEHKVEKVYVPALIFGQLLTSSNYDDDEKKVDAMAMGQNFVTYLTWMNNMMKTSEPKIKHFEGDDYTCITFQPDLSKFKMEKLDKDIVALMTRRAYDLAGSCKGVKVMLNGKKLPVNGFRSYVDLYVKDKLDETGVALKVIHEVVNERWDVCLTLSEKGFQQISFVNSIATTKGGRHVDYVVDQVVGKLIEVVKKKNKAGVSVKPFQASNFMKKY</sequence>
<comment type="cofactor">
    <cofactor evidence="6">
        <name>Ca(2+)</name>
        <dbReference type="ChEBI" id="CHEBI:29108"/>
    </cofactor>
    <cofactor evidence="6">
        <name>Mg(2+)</name>
        <dbReference type="ChEBI" id="CHEBI:18420"/>
    </cofactor>
    <cofactor evidence="6">
        <name>Mn(2+)</name>
        <dbReference type="ChEBI" id="CHEBI:29035"/>
    </cofactor>
</comment>
<keyword evidence="3 6" id="KW-0799">Topoisomerase</keyword>
<keyword evidence="5 6" id="KW-0413">Isomerase</keyword>
<dbReference type="EMBL" id="JADDUC020000001">
    <property type="protein sequence ID" value="KAI1242843.1"/>
    <property type="molecule type" value="Genomic_DNA"/>
</dbReference>
<dbReference type="PANTHER" id="PTHR10169:SF36">
    <property type="entry name" value="DNA TOPOISOMERASE 2-BETA"/>
    <property type="match status" value="1"/>
</dbReference>
<dbReference type="InterPro" id="IPR003594">
    <property type="entry name" value="HATPase_dom"/>
</dbReference>
<accession>A0A835NTE6</accession>
<comment type="catalytic activity">
    <reaction evidence="1 6">
        <text>ATP-dependent breakage, passage and rejoining of double-stranded DNA.</text>
        <dbReference type="EC" id="5.6.2.2"/>
    </reaction>
</comment>
<comment type="subunit">
    <text evidence="6">Homodimer.</text>
</comment>
<evidence type="ECO:0000256" key="3">
    <source>
        <dbReference type="ARBA" id="ARBA00023029"/>
    </source>
</evidence>
<evidence type="ECO:0000313" key="10">
    <source>
        <dbReference type="EMBL" id="KAI1242843.1"/>
    </source>
</evidence>
<dbReference type="GO" id="GO:0005524">
    <property type="term" value="F:ATP binding"/>
    <property type="evidence" value="ECO:0007669"/>
    <property type="project" value="UniProtKB-UniRule"/>
</dbReference>
<comment type="similarity">
    <text evidence="6">Belongs to the type II topoisomerase family.</text>
</comment>
<dbReference type="SUPFAM" id="SSF55874">
    <property type="entry name" value="ATPase domain of HSP90 chaperone/DNA topoisomerase II/histidine kinase"/>
    <property type="match status" value="1"/>
</dbReference>
<reference evidence="9" key="1">
    <citation type="submission" date="2020-10" db="EMBL/GenBank/DDBJ databases">
        <title>Feather gene expression reveals the developmental basis of iridescence in African starlings.</title>
        <authorList>
            <person name="Rubenstein D.R."/>
        </authorList>
    </citation>
    <scope>NUCLEOTIDE SEQUENCE</scope>
    <source>
        <strain evidence="9">SS15</strain>
        <tissue evidence="9">Liver</tissue>
    </source>
</reference>
<dbReference type="Proteomes" id="UP000618051">
    <property type="component" value="Unassembled WGS sequence"/>
</dbReference>
<feature type="domain" description="Histidine kinase/HSP90-like ATPase" evidence="8">
    <location>
        <begin position="121"/>
        <end position="193"/>
    </location>
</feature>
<dbReference type="GO" id="GO:0005634">
    <property type="term" value="C:nucleus"/>
    <property type="evidence" value="ECO:0007669"/>
    <property type="project" value="UniProtKB-UniRule"/>
</dbReference>
<dbReference type="FunFam" id="3.30.565.10:FF:000270">
    <property type="entry name" value="DNA topoisomerase II beta"/>
    <property type="match status" value="1"/>
</dbReference>